<evidence type="ECO:0000313" key="3">
    <source>
        <dbReference type="Proteomes" id="UP000824230"/>
    </source>
</evidence>
<gene>
    <name evidence="2" type="ORF">H9738_01065</name>
</gene>
<accession>A0A9D1VJ69</accession>
<feature type="region of interest" description="Disordered" evidence="1">
    <location>
        <begin position="117"/>
        <end position="138"/>
    </location>
</feature>
<dbReference type="PANTHER" id="PTHR39162">
    <property type="entry name" value="GLL3345 PROTEIN"/>
    <property type="match status" value="1"/>
</dbReference>
<protein>
    <submittedName>
        <fullName evidence="2">GerW family sporulation protein</fullName>
    </submittedName>
</protein>
<comment type="caution">
    <text evidence="2">The sequence shown here is derived from an EMBL/GenBank/DDBJ whole genome shotgun (WGS) entry which is preliminary data.</text>
</comment>
<reference evidence="2" key="1">
    <citation type="journal article" date="2021" name="PeerJ">
        <title>Extensive microbial diversity within the chicken gut microbiome revealed by metagenomics and culture.</title>
        <authorList>
            <person name="Gilroy R."/>
            <person name="Ravi A."/>
            <person name="Getino M."/>
            <person name="Pursley I."/>
            <person name="Horton D.L."/>
            <person name="Alikhan N.F."/>
            <person name="Baker D."/>
            <person name="Gharbi K."/>
            <person name="Hall N."/>
            <person name="Watson M."/>
            <person name="Adriaenssens E.M."/>
            <person name="Foster-Nyarko E."/>
            <person name="Jarju S."/>
            <person name="Secka A."/>
            <person name="Antonio M."/>
            <person name="Oren A."/>
            <person name="Chaudhuri R.R."/>
            <person name="La Ragione R."/>
            <person name="Hildebrand F."/>
            <person name="Pallen M.J."/>
        </authorList>
    </citation>
    <scope>NUCLEOTIDE SEQUENCE</scope>
    <source>
        <strain evidence="2">ChiHjej12B11-1927</strain>
    </source>
</reference>
<dbReference type="InterPro" id="IPR014229">
    <property type="entry name" value="Spore_YtfJ"/>
</dbReference>
<dbReference type="Pfam" id="PF09579">
    <property type="entry name" value="Spore_YtfJ"/>
    <property type="match status" value="1"/>
</dbReference>
<evidence type="ECO:0000256" key="1">
    <source>
        <dbReference type="SAM" id="MobiDB-lite"/>
    </source>
</evidence>
<dbReference type="AlphaFoldDB" id="A0A9D1VJ69"/>
<name>A0A9D1VJ69_9FIRM</name>
<evidence type="ECO:0000313" key="2">
    <source>
        <dbReference type="EMBL" id="HIX36452.1"/>
    </source>
</evidence>
<reference evidence="2" key="2">
    <citation type="submission" date="2021-04" db="EMBL/GenBank/DDBJ databases">
        <authorList>
            <person name="Gilroy R."/>
        </authorList>
    </citation>
    <scope>NUCLEOTIDE SEQUENCE</scope>
    <source>
        <strain evidence="2">ChiHjej12B11-1927</strain>
    </source>
</reference>
<dbReference type="Proteomes" id="UP000824230">
    <property type="component" value="Unassembled WGS sequence"/>
</dbReference>
<proteinExistence type="predicted"/>
<dbReference type="PANTHER" id="PTHR39162:SF1">
    <property type="entry name" value="SPORULATION PROTEIN YTFJ"/>
    <property type="match status" value="1"/>
</dbReference>
<dbReference type="EMBL" id="DXFG01000023">
    <property type="protein sequence ID" value="HIX36452.1"/>
    <property type="molecule type" value="Genomic_DNA"/>
</dbReference>
<organism evidence="2 3">
    <name type="scientific">Candidatus Blautia pullistercoris</name>
    <dbReference type="NCBI Taxonomy" id="2838499"/>
    <lineage>
        <taxon>Bacteria</taxon>
        <taxon>Bacillati</taxon>
        <taxon>Bacillota</taxon>
        <taxon>Clostridia</taxon>
        <taxon>Lachnospirales</taxon>
        <taxon>Lachnospiraceae</taxon>
        <taxon>Blautia</taxon>
    </lineage>
</organism>
<sequence length="138" mass="14545">MASENNNFQSTVESLFKGMDSFITTKTVVGDAITVGDTIILPLVDVTFGVGAGAFSGEKKNNGGGGMGGKISPSAVLVISGGVTKLVNIKNQDGLTKILDMVPDFLNKFTDGKKSEVVLSEEKEEKAAEEKTEEKKEV</sequence>